<dbReference type="EMBL" id="JAYKXP010000002">
    <property type="protein sequence ID" value="KAK7060770.1"/>
    <property type="molecule type" value="Genomic_DNA"/>
</dbReference>
<dbReference type="PANTHER" id="PTHR22904:SF523">
    <property type="entry name" value="STRESS-INDUCED-PHOSPHOPROTEIN 1"/>
    <property type="match status" value="1"/>
</dbReference>
<protein>
    <submittedName>
        <fullName evidence="3">Uncharacterized protein</fullName>
    </submittedName>
</protein>
<keyword evidence="1" id="KW-0677">Repeat</keyword>
<comment type="caution">
    <text evidence="3">The sequence shown here is derived from an EMBL/GenBank/DDBJ whole genome shotgun (WGS) entry which is preliminary data.</text>
</comment>
<keyword evidence="4" id="KW-1185">Reference proteome</keyword>
<dbReference type="Proteomes" id="UP001383192">
    <property type="component" value="Unassembled WGS sequence"/>
</dbReference>
<dbReference type="InterPro" id="IPR011990">
    <property type="entry name" value="TPR-like_helical_dom_sf"/>
</dbReference>
<name>A0AAW0E9H6_9AGAR</name>
<evidence type="ECO:0000256" key="2">
    <source>
        <dbReference type="ARBA" id="ARBA00022803"/>
    </source>
</evidence>
<keyword evidence="2" id="KW-0802">TPR repeat</keyword>
<accession>A0AAW0E9H6</accession>
<dbReference type="GO" id="GO:0051879">
    <property type="term" value="F:Hsp90 protein binding"/>
    <property type="evidence" value="ECO:0007669"/>
    <property type="project" value="TreeGrafter"/>
</dbReference>
<reference evidence="3 4" key="1">
    <citation type="submission" date="2024-01" db="EMBL/GenBank/DDBJ databases">
        <title>A draft genome for a cacao thread blight-causing isolate of Paramarasmius palmivorus.</title>
        <authorList>
            <person name="Baruah I.K."/>
            <person name="Bukari Y."/>
            <person name="Amoako-Attah I."/>
            <person name="Meinhardt L.W."/>
            <person name="Bailey B.A."/>
            <person name="Cohen S.P."/>
        </authorList>
    </citation>
    <scope>NUCLEOTIDE SEQUENCE [LARGE SCALE GENOMIC DNA]</scope>
    <source>
        <strain evidence="3 4">GH-12</strain>
    </source>
</reference>
<evidence type="ECO:0000256" key="1">
    <source>
        <dbReference type="ARBA" id="ARBA00022737"/>
    </source>
</evidence>
<dbReference type="Gene3D" id="1.25.40.10">
    <property type="entry name" value="Tetratricopeptide repeat domain"/>
    <property type="match status" value="1"/>
</dbReference>
<evidence type="ECO:0000313" key="3">
    <source>
        <dbReference type="EMBL" id="KAK7060770.1"/>
    </source>
</evidence>
<sequence>MDPLLSNNSSSSKQMMMPAPDPTLQAIIDASHQPVDLAVLPDLPAVVCGPHKSEKCETCKQDYVGLNRLAKILHQNPSLTAPPPANVVSKNLSVAVGNTKEEGNVRCPFFFISAVPIARYTMAASIAVQRPPWETNQFMREELSTIISNRSAAYCESHDYISALADADTVIIVRRNWSKGHFRKAKALVGLGRPTEARDALQVGLAFEPGNAELSAFLSDVEQLIEKQNSSNGEKAPIPA</sequence>
<evidence type="ECO:0000313" key="4">
    <source>
        <dbReference type="Proteomes" id="UP001383192"/>
    </source>
</evidence>
<dbReference type="SUPFAM" id="SSF48452">
    <property type="entry name" value="TPR-like"/>
    <property type="match status" value="1"/>
</dbReference>
<proteinExistence type="predicted"/>
<gene>
    <name evidence="3" type="ORF">VNI00_000502</name>
</gene>
<dbReference type="PANTHER" id="PTHR22904">
    <property type="entry name" value="TPR REPEAT CONTAINING PROTEIN"/>
    <property type="match status" value="1"/>
</dbReference>
<organism evidence="3 4">
    <name type="scientific">Paramarasmius palmivorus</name>
    <dbReference type="NCBI Taxonomy" id="297713"/>
    <lineage>
        <taxon>Eukaryota</taxon>
        <taxon>Fungi</taxon>
        <taxon>Dikarya</taxon>
        <taxon>Basidiomycota</taxon>
        <taxon>Agaricomycotina</taxon>
        <taxon>Agaricomycetes</taxon>
        <taxon>Agaricomycetidae</taxon>
        <taxon>Agaricales</taxon>
        <taxon>Marasmiineae</taxon>
        <taxon>Marasmiaceae</taxon>
        <taxon>Paramarasmius</taxon>
    </lineage>
</organism>
<dbReference type="AlphaFoldDB" id="A0AAW0E9H6"/>